<reference evidence="2 3" key="1">
    <citation type="submission" date="2024-06" db="EMBL/GenBank/DDBJ databases">
        <title>The Natural Products Discovery Center: Release of the First 8490 Sequenced Strains for Exploring Actinobacteria Biosynthetic Diversity.</title>
        <authorList>
            <person name="Kalkreuter E."/>
            <person name="Kautsar S.A."/>
            <person name="Yang D."/>
            <person name="Bader C.D."/>
            <person name="Teijaro C.N."/>
            <person name="Fluegel L."/>
            <person name="Davis C.M."/>
            <person name="Simpson J.R."/>
            <person name="Lauterbach L."/>
            <person name="Steele A.D."/>
            <person name="Gui C."/>
            <person name="Meng S."/>
            <person name="Li G."/>
            <person name="Viehrig K."/>
            <person name="Ye F."/>
            <person name="Su P."/>
            <person name="Kiefer A.F."/>
            <person name="Nichols A."/>
            <person name="Cepeda A.J."/>
            <person name="Yan W."/>
            <person name="Fan B."/>
            <person name="Jiang Y."/>
            <person name="Adhikari A."/>
            <person name="Zheng C.-J."/>
            <person name="Schuster L."/>
            <person name="Cowan T.M."/>
            <person name="Smanski M.J."/>
            <person name="Chevrette M.G."/>
            <person name="De Carvalho L.P.S."/>
            <person name="Shen B."/>
        </authorList>
    </citation>
    <scope>NUCLEOTIDE SEQUENCE [LARGE SCALE GENOMIC DNA]</scope>
    <source>
        <strain evidence="2 3">NPDC046838</strain>
    </source>
</reference>
<dbReference type="RefSeq" id="WP_359350471.1">
    <property type="nucleotide sequence ID" value="NZ_JBEYXV010000009.1"/>
</dbReference>
<protein>
    <recommendedName>
        <fullName evidence="1">Siphovirus-type tail component C-terminal domain-containing protein</fullName>
    </recommendedName>
</protein>
<accession>A0ABV3BP71</accession>
<proteinExistence type="predicted"/>
<name>A0ABV3BP71_9ACTN</name>
<feature type="domain" description="Siphovirus-type tail component C-terminal" evidence="1">
    <location>
        <begin position="197"/>
        <end position="299"/>
    </location>
</feature>
<evidence type="ECO:0000313" key="3">
    <source>
        <dbReference type="Proteomes" id="UP001551176"/>
    </source>
</evidence>
<evidence type="ECO:0000313" key="2">
    <source>
        <dbReference type="EMBL" id="MEU6822796.1"/>
    </source>
</evidence>
<keyword evidence="3" id="KW-1185">Reference proteome</keyword>
<sequence>MAAGDLVTLPGHVEYGGLLLGPFTPYGWKSVTGWEDSPGTDSGTVNRAAAHGAYPGRLLAQPRTITLDGVVIRSEPLQMSTMVRRLSSATALRDDEVPLVIRLDDSPPLLCFARCIRRAIPVAAGGYAVGVVQGAALQFEASDPRRYELVEQQAETRLPMAEPGLDWHLDPGPESLNYPLDFGEPGSTGTVTATNDGDAAAHPLVRFRGPVALPSITNITTGAVLEYDITLAADDELLVDTDNGTVTLNRTASRLYTATARSVPENTFTLPPSSASLTFRAAPGSNDPRAACSLRWRSAYW</sequence>
<evidence type="ECO:0000259" key="1">
    <source>
        <dbReference type="Pfam" id="PF22768"/>
    </source>
</evidence>
<dbReference type="EMBL" id="JBEYXV010000009">
    <property type="protein sequence ID" value="MEU6822796.1"/>
    <property type="molecule type" value="Genomic_DNA"/>
</dbReference>
<gene>
    <name evidence="2" type="ORF">ABZ921_19390</name>
</gene>
<dbReference type="Pfam" id="PF22768">
    <property type="entry name" value="SPP1_Dit"/>
    <property type="match status" value="1"/>
</dbReference>
<comment type="caution">
    <text evidence="2">The sequence shown here is derived from an EMBL/GenBank/DDBJ whole genome shotgun (WGS) entry which is preliminary data.</text>
</comment>
<dbReference type="Proteomes" id="UP001551176">
    <property type="component" value="Unassembled WGS sequence"/>
</dbReference>
<dbReference type="Gene3D" id="2.60.120.860">
    <property type="match status" value="1"/>
</dbReference>
<organism evidence="2 3">
    <name type="scientific">Streptomyces atriruber</name>
    <dbReference type="NCBI Taxonomy" id="545121"/>
    <lineage>
        <taxon>Bacteria</taxon>
        <taxon>Bacillati</taxon>
        <taxon>Actinomycetota</taxon>
        <taxon>Actinomycetes</taxon>
        <taxon>Kitasatosporales</taxon>
        <taxon>Streptomycetaceae</taxon>
        <taxon>Streptomyces</taxon>
    </lineage>
</organism>
<dbReference type="InterPro" id="IPR054738">
    <property type="entry name" value="Siphovirus-type_tail_C"/>
</dbReference>